<dbReference type="Proteomes" id="UP000469440">
    <property type="component" value="Unassembled WGS sequence"/>
</dbReference>
<keyword evidence="9 11" id="KW-0269">Exonuclease</keyword>
<gene>
    <name evidence="11 14" type="primary">rnj</name>
    <name evidence="14" type="ORF">CAFE_35950</name>
</gene>
<evidence type="ECO:0000256" key="8">
    <source>
        <dbReference type="ARBA" id="ARBA00022833"/>
    </source>
</evidence>
<dbReference type="InterPro" id="IPR042173">
    <property type="entry name" value="RNase_J_2"/>
</dbReference>
<protein>
    <recommendedName>
        <fullName evidence="11">Ribonuclease J</fullName>
        <shortName evidence="11">RNase J</shortName>
        <ecNumber evidence="11">3.1.-.-</ecNumber>
    </recommendedName>
</protein>
<keyword evidence="7 11" id="KW-0378">Hydrolase</keyword>
<dbReference type="EC" id="3.1.-.-" evidence="11"/>
<dbReference type="NCBIfam" id="TIGR00649">
    <property type="entry name" value="MG423"/>
    <property type="match status" value="1"/>
</dbReference>
<reference evidence="14 15" key="1">
    <citation type="submission" date="2019-09" db="EMBL/GenBank/DDBJ databases">
        <title>Genome sequence of Clostridium sp. EA1.</title>
        <authorList>
            <person name="Poehlein A."/>
            <person name="Bengelsdorf F.R."/>
            <person name="Daniel R."/>
        </authorList>
    </citation>
    <scope>NUCLEOTIDE SEQUENCE [LARGE SCALE GENOMIC DNA]</scope>
    <source>
        <strain evidence="14 15">EA1</strain>
    </source>
</reference>
<dbReference type="SMART" id="SM00849">
    <property type="entry name" value="Lactamase_B"/>
    <property type="match status" value="1"/>
</dbReference>
<dbReference type="Gene3D" id="3.10.20.580">
    <property type="match status" value="1"/>
</dbReference>
<dbReference type="InterPro" id="IPR055132">
    <property type="entry name" value="RNase_J_b_CASP"/>
</dbReference>
<feature type="region of interest" description="Disordered" evidence="12">
    <location>
        <begin position="1"/>
        <end position="211"/>
    </location>
</feature>
<evidence type="ECO:0000313" key="14">
    <source>
        <dbReference type="EMBL" id="MVB12849.1"/>
    </source>
</evidence>
<feature type="compositionally biased region" description="Basic and acidic residues" evidence="12">
    <location>
        <begin position="143"/>
        <end position="158"/>
    </location>
</feature>
<evidence type="ECO:0000256" key="10">
    <source>
        <dbReference type="ARBA" id="ARBA00022884"/>
    </source>
</evidence>
<organism evidence="14 15">
    <name type="scientific">Caproicibacter fermentans</name>
    <dbReference type="NCBI Taxonomy" id="2576756"/>
    <lineage>
        <taxon>Bacteria</taxon>
        <taxon>Bacillati</taxon>
        <taxon>Bacillota</taxon>
        <taxon>Clostridia</taxon>
        <taxon>Eubacteriales</taxon>
        <taxon>Acutalibacteraceae</taxon>
        <taxon>Caproicibacter</taxon>
    </lineage>
</organism>
<dbReference type="SUPFAM" id="SSF56281">
    <property type="entry name" value="Metallo-hydrolase/oxidoreductase"/>
    <property type="match status" value="1"/>
</dbReference>
<comment type="function">
    <text evidence="11">An RNase that has 5'-3' exonuclease and possibly endonuclease activity. Involved in maturation of rRNA and in some organisms also mRNA maturation and/or decay.</text>
</comment>
<sequence length="761" mass="83936">MTEKQLNKSTSSSAGRQGAENQNTEAGKEKRPELYQKITPPQLPVQKKQEQQQRPAAARQGRRRSTQKPSAAQENGERQNTERQNNERQPQTRQPAQTNQQASGKQIAADGKQQAPGKPIAADGKQQVPGKQIAADRQQQAGPKEKKGIRPLNGEKQRGGRQKNGAKQQPLTAIQKTVQQYLTEQAAREKKEAAAQKSKRGRRGRQNQKKPSIKAYFLGGLNEVGKNFTLFECENDMVIVDCGMAFPDGDMLGVDLVLPDFTFVERNAENIRGIILTHGHEDHIGALPYLLKKVNLPIYGTPFTLALINSKLKEHGLQNSVKAVVVQPGEHAQLGCMDIEFIHVNHSVPDAVAVAIHSPAGVVVHTGDFKIDCTPAMGKMIDLGRLAQLGNEGVLALFSDSTNAERPGFTKSEKSVDSSFDMLFKRAQDSRIIIATFASNVSRVQQIINCAVKYGRKVALSGRSMVNVMTIGVELGYLDVPQGVLIDIDMINRYPKEQIVLVTTGSQGEPMSALTRMAFADHRKVEVGPGDFIIISARPIPGNEKTIGNVIDELMKRGCRVVYESMYEVHVSGHACQEELKLMQGIVKPKYFIPVHGEQKMLRKNADLSYAMGRDPKDVFIGDNGDVVELNEDYMKRLAPVPAGRILVDGLGVGDVGSIVLRDRKHLAEDGLIVVVCTISCTDGHIISGPDVVSRGFVYVRESEPLIDEARDLVSSVLQECAENRIHDWGTLKTRIKDELSRLLYNRTRRSPMILPIIMEV</sequence>
<evidence type="ECO:0000256" key="2">
    <source>
        <dbReference type="ARBA" id="ARBA00004496"/>
    </source>
</evidence>
<dbReference type="PANTHER" id="PTHR43694:SF1">
    <property type="entry name" value="RIBONUCLEASE J"/>
    <property type="match status" value="1"/>
</dbReference>
<feature type="compositionally biased region" description="Polar residues" evidence="12">
    <location>
        <begin position="165"/>
        <end position="183"/>
    </location>
</feature>
<dbReference type="CDD" id="cd07714">
    <property type="entry name" value="RNaseJ_MBL-fold"/>
    <property type="match status" value="1"/>
</dbReference>
<evidence type="ECO:0000256" key="11">
    <source>
        <dbReference type="HAMAP-Rule" id="MF_01491"/>
    </source>
</evidence>
<keyword evidence="8" id="KW-0862">Zinc</keyword>
<feature type="compositionally biased region" description="Basic and acidic residues" evidence="12">
    <location>
        <begin position="75"/>
        <end position="86"/>
    </location>
</feature>
<comment type="cofactor">
    <cofactor evidence="1">
        <name>Zn(2+)</name>
        <dbReference type="ChEBI" id="CHEBI:29105"/>
    </cofactor>
</comment>
<dbReference type="InterPro" id="IPR041636">
    <property type="entry name" value="RNase_J_C"/>
</dbReference>
<dbReference type="Pfam" id="PF17770">
    <property type="entry name" value="RNase_J_C"/>
    <property type="match status" value="1"/>
</dbReference>
<dbReference type="EMBL" id="VWXL01000106">
    <property type="protein sequence ID" value="MVB12849.1"/>
    <property type="molecule type" value="Genomic_DNA"/>
</dbReference>
<comment type="similarity">
    <text evidence="11">Belongs to the metallo-beta-lactamase superfamily. RNA-metabolizing metallo-beta-lactamase-like family. Bacterial RNase J subfamily.</text>
</comment>
<evidence type="ECO:0000313" key="15">
    <source>
        <dbReference type="Proteomes" id="UP000469440"/>
    </source>
</evidence>
<evidence type="ECO:0000259" key="13">
    <source>
        <dbReference type="SMART" id="SM00849"/>
    </source>
</evidence>
<dbReference type="InterPro" id="IPR011108">
    <property type="entry name" value="RMMBL"/>
</dbReference>
<evidence type="ECO:0000256" key="7">
    <source>
        <dbReference type="ARBA" id="ARBA00022801"/>
    </source>
</evidence>
<comment type="subunit">
    <text evidence="11">Homodimer, may be a subunit of the RNA degradosome.</text>
</comment>
<dbReference type="PROSITE" id="PS01292">
    <property type="entry name" value="UPF0036"/>
    <property type="match status" value="1"/>
</dbReference>
<dbReference type="GO" id="GO:0004534">
    <property type="term" value="F:5'-3' RNA exonuclease activity"/>
    <property type="evidence" value="ECO:0007669"/>
    <property type="project" value="UniProtKB-UniRule"/>
</dbReference>
<dbReference type="Gene3D" id="3.40.50.10710">
    <property type="entry name" value="Metallo-hydrolase/oxidoreductase"/>
    <property type="match status" value="1"/>
</dbReference>
<dbReference type="HAMAP" id="MF_01491">
    <property type="entry name" value="RNase_J_bact"/>
    <property type="match status" value="1"/>
</dbReference>
<evidence type="ECO:0000256" key="1">
    <source>
        <dbReference type="ARBA" id="ARBA00001947"/>
    </source>
</evidence>
<evidence type="ECO:0000256" key="12">
    <source>
        <dbReference type="SAM" id="MobiDB-lite"/>
    </source>
</evidence>
<dbReference type="AlphaFoldDB" id="A0A6N8I4F3"/>
<dbReference type="RefSeq" id="WP_321173030.1">
    <property type="nucleotide sequence ID" value="NZ_VWXL01000106.1"/>
</dbReference>
<dbReference type="GO" id="GO:0006364">
    <property type="term" value="P:rRNA processing"/>
    <property type="evidence" value="ECO:0007669"/>
    <property type="project" value="UniProtKB-UniRule"/>
</dbReference>
<dbReference type="GO" id="GO:0003723">
    <property type="term" value="F:RNA binding"/>
    <property type="evidence" value="ECO:0007669"/>
    <property type="project" value="UniProtKB-UniRule"/>
</dbReference>
<dbReference type="GO" id="GO:0004521">
    <property type="term" value="F:RNA endonuclease activity"/>
    <property type="evidence" value="ECO:0007669"/>
    <property type="project" value="UniProtKB-UniRule"/>
</dbReference>
<name>A0A6N8I4F3_9FIRM</name>
<dbReference type="Gene3D" id="3.60.15.10">
    <property type="entry name" value="Ribonuclease Z/Hydroxyacylglutathione hydrolase-like"/>
    <property type="match status" value="1"/>
</dbReference>
<dbReference type="InterPro" id="IPR001587">
    <property type="entry name" value="RNase_J_CS"/>
</dbReference>
<keyword evidence="6 11" id="KW-0255">Endonuclease</keyword>
<keyword evidence="15" id="KW-1185">Reference proteome</keyword>
<proteinExistence type="inferred from homology"/>
<dbReference type="GO" id="GO:0005737">
    <property type="term" value="C:cytoplasm"/>
    <property type="evidence" value="ECO:0007669"/>
    <property type="project" value="UniProtKB-SubCell"/>
</dbReference>
<feature type="domain" description="Metallo-beta-lactamase" evidence="13">
    <location>
        <begin position="225"/>
        <end position="422"/>
    </location>
</feature>
<dbReference type="InterPro" id="IPR001279">
    <property type="entry name" value="Metallo-B-lactamas"/>
</dbReference>
<feature type="compositionally biased region" description="Basic residues" evidence="12">
    <location>
        <begin position="197"/>
        <end position="211"/>
    </location>
</feature>
<evidence type="ECO:0000256" key="9">
    <source>
        <dbReference type="ARBA" id="ARBA00022839"/>
    </source>
</evidence>
<comment type="caution">
    <text evidence="14">The sequence shown here is derived from an EMBL/GenBank/DDBJ whole genome shotgun (WGS) entry which is preliminary data.</text>
</comment>
<evidence type="ECO:0000256" key="5">
    <source>
        <dbReference type="ARBA" id="ARBA00022723"/>
    </source>
</evidence>
<feature type="compositionally biased region" description="Polar residues" evidence="12">
    <location>
        <begin position="87"/>
        <end position="104"/>
    </location>
</feature>
<feature type="binding site" evidence="11">
    <location>
        <begin position="570"/>
        <end position="574"/>
    </location>
    <ligand>
        <name>substrate</name>
    </ligand>
</feature>
<dbReference type="PANTHER" id="PTHR43694">
    <property type="entry name" value="RIBONUCLEASE J"/>
    <property type="match status" value="1"/>
</dbReference>
<evidence type="ECO:0000256" key="6">
    <source>
        <dbReference type="ARBA" id="ARBA00022759"/>
    </source>
</evidence>
<dbReference type="Pfam" id="PF22505">
    <property type="entry name" value="RNase_J_b_CASP"/>
    <property type="match status" value="1"/>
</dbReference>
<keyword evidence="3 11" id="KW-0963">Cytoplasm</keyword>
<evidence type="ECO:0000256" key="3">
    <source>
        <dbReference type="ARBA" id="ARBA00022490"/>
    </source>
</evidence>
<accession>A0A6N8I4F3</accession>
<dbReference type="InterPro" id="IPR030854">
    <property type="entry name" value="RNase_J_bac"/>
</dbReference>
<dbReference type="Pfam" id="PF07521">
    <property type="entry name" value="RMMBL"/>
    <property type="match status" value="1"/>
</dbReference>
<keyword evidence="4 11" id="KW-0540">Nuclease</keyword>
<comment type="subcellular location">
    <subcellularLocation>
        <location evidence="2 11">Cytoplasm</location>
    </subcellularLocation>
</comment>
<keyword evidence="11" id="KW-0698">rRNA processing</keyword>
<dbReference type="GO" id="GO:0008270">
    <property type="term" value="F:zinc ion binding"/>
    <property type="evidence" value="ECO:0007669"/>
    <property type="project" value="InterPro"/>
</dbReference>
<dbReference type="InterPro" id="IPR036866">
    <property type="entry name" value="RibonucZ/Hydroxyglut_hydro"/>
</dbReference>
<evidence type="ECO:0000256" key="4">
    <source>
        <dbReference type="ARBA" id="ARBA00022722"/>
    </source>
</evidence>
<dbReference type="Pfam" id="PF00753">
    <property type="entry name" value="Lactamase_B"/>
    <property type="match status" value="1"/>
</dbReference>
<keyword evidence="10 11" id="KW-0694">RNA-binding</keyword>
<dbReference type="FunFam" id="3.10.20.580:FF:000001">
    <property type="entry name" value="Ribonuclease J"/>
    <property type="match status" value="1"/>
</dbReference>
<dbReference type="InterPro" id="IPR004613">
    <property type="entry name" value="RNase_J"/>
</dbReference>
<feature type="compositionally biased region" description="Polar residues" evidence="12">
    <location>
        <begin position="7"/>
        <end position="25"/>
    </location>
</feature>
<keyword evidence="5" id="KW-0479">Metal-binding</keyword>